<organism evidence="3 4">
    <name type="scientific">Mycolicibacterium smegmatis (strain ATCC 700084 / mc(2)155)</name>
    <name type="common">Mycobacterium smegmatis</name>
    <dbReference type="NCBI Taxonomy" id="246196"/>
    <lineage>
        <taxon>Bacteria</taxon>
        <taxon>Bacillati</taxon>
        <taxon>Actinomycetota</taxon>
        <taxon>Actinomycetes</taxon>
        <taxon>Mycobacteriales</taxon>
        <taxon>Mycobacteriaceae</taxon>
        <taxon>Mycolicibacterium</taxon>
    </lineage>
</organism>
<evidence type="ECO:0008006" key="5">
    <source>
        <dbReference type="Google" id="ProtNLM"/>
    </source>
</evidence>
<evidence type="ECO:0000313" key="4">
    <source>
        <dbReference type="Proteomes" id="UP000000757"/>
    </source>
</evidence>
<feature type="region of interest" description="Disordered" evidence="1">
    <location>
        <begin position="1"/>
        <end position="31"/>
    </location>
</feature>
<dbReference type="STRING" id="246196.MSMEG_5391"/>
<name>A0R394_MYCS2</name>
<dbReference type="EMBL" id="CP000480">
    <property type="protein sequence ID" value="ABK74250.1"/>
    <property type="molecule type" value="Genomic_DNA"/>
</dbReference>
<dbReference type="eggNOG" id="ENOG5030HCN">
    <property type="taxonomic scope" value="Bacteria"/>
</dbReference>
<gene>
    <name evidence="3" type="ordered locus">MSMEG_5391</name>
</gene>
<accession>A0R394</accession>
<proteinExistence type="predicted"/>
<dbReference type="AlphaFoldDB" id="A0R394"/>
<sequence>MISPSRSGGRKRRQHVRVGLPGADGGDLRAARPGAEAGRSPVIENVVGLILAVLIAVFIGAALLFPERF</sequence>
<dbReference type="KEGG" id="msm:MSMEG_5391"/>
<reference evidence="3 4" key="1">
    <citation type="submission" date="2006-10" db="EMBL/GenBank/DDBJ databases">
        <authorList>
            <person name="Fleischmann R.D."/>
            <person name="Dodson R.J."/>
            <person name="Haft D.H."/>
            <person name="Merkel J.S."/>
            <person name="Nelson W.C."/>
            <person name="Fraser C.M."/>
        </authorList>
    </citation>
    <scope>NUCLEOTIDE SEQUENCE [LARGE SCALE GENOMIC DNA]</scope>
    <source>
        <strain evidence="4">ATCC 700084 / mc(2)155</strain>
    </source>
</reference>
<evidence type="ECO:0000313" key="3">
    <source>
        <dbReference type="EMBL" id="ABK74250.1"/>
    </source>
</evidence>
<keyword evidence="2" id="KW-0472">Membrane</keyword>
<dbReference type="PaxDb" id="246196-MSMEI_5243"/>
<keyword evidence="4" id="KW-1185">Reference proteome</keyword>
<keyword evidence="2" id="KW-0812">Transmembrane</keyword>
<dbReference type="KEGG" id="msb:LJ00_26635"/>
<keyword evidence="2" id="KW-1133">Transmembrane helix</keyword>
<evidence type="ECO:0000256" key="1">
    <source>
        <dbReference type="SAM" id="MobiDB-lite"/>
    </source>
</evidence>
<dbReference type="PATRIC" id="fig|246196.56.peg.5363"/>
<protein>
    <recommendedName>
        <fullName evidence="5">ATPase</fullName>
    </recommendedName>
</protein>
<evidence type="ECO:0000256" key="2">
    <source>
        <dbReference type="SAM" id="Phobius"/>
    </source>
</evidence>
<dbReference type="Proteomes" id="UP000000757">
    <property type="component" value="Chromosome"/>
</dbReference>
<feature type="transmembrane region" description="Helical" evidence="2">
    <location>
        <begin position="46"/>
        <end position="65"/>
    </location>
</feature>